<dbReference type="SUPFAM" id="SSF56601">
    <property type="entry name" value="beta-lactamase/transpeptidase-like"/>
    <property type="match status" value="1"/>
</dbReference>
<reference evidence="6 7" key="1">
    <citation type="journal article" date="2022" name="Int. J. Syst. Evol. Microbiol.">
        <title>Apilactobacillus apisilvae sp. nov., Nicolia spurrieriana gen. nov. sp. nov., Bombilactobacillus folatiphilus sp. nov. and Bombilactobacillus thymidiniphilus sp. nov., four new lactic acid bacterial isolates from stingless bees Tetragonula carbonaria and Austroplebeia australis.</title>
        <authorList>
            <person name="Oliphant S.A."/>
            <person name="Watson-Haigh N.S."/>
            <person name="Sumby K.M."/>
            <person name="Gardner J."/>
            <person name="Groom S."/>
            <person name="Jiranek V."/>
        </authorList>
    </citation>
    <scope>NUCLEOTIDE SEQUENCE [LARGE SCALE GENOMIC DNA]</scope>
    <source>
        <strain evidence="6 7">SG4_A1</strain>
    </source>
</reference>
<dbReference type="InterPro" id="IPR001460">
    <property type="entry name" value="PCN-bd_Tpept"/>
</dbReference>
<dbReference type="Pfam" id="PF00905">
    <property type="entry name" value="Transpeptidase"/>
    <property type="match status" value="1"/>
</dbReference>
<name>A0ABY4PDI6_9LACO</name>
<keyword evidence="3 4" id="KW-0472">Membrane</keyword>
<protein>
    <submittedName>
        <fullName evidence="6">Penicillin-binding protein</fullName>
    </submittedName>
</protein>
<dbReference type="Gene3D" id="3.40.710.10">
    <property type="entry name" value="DD-peptidase/beta-lactamase superfamily"/>
    <property type="match status" value="1"/>
</dbReference>
<dbReference type="CDD" id="cd06576">
    <property type="entry name" value="PASTA_Pbp2x-like_1"/>
    <property type="match status" value="1"/>
</dbReference>
<dbReference type="Gene3D" id="2.20.70.70">
    <property type="match status" value="1"/>
</dbReference>
<comment type="subcellular location">
    <subcellularLocation>
        <location evidence="1">Cell membrane</location>
        <topology evidence="1">Single-pass membrane protein</topology>
    </subcellularLocation>
</comment>
<dbReference type="EMBL" id="CP093365">
    <property type="protein sequence ID" value="UQS83795.1"/>
    <property type="molecule type" value="Genomic_DNA"/>
</dbReference>
<evidence type="ECO:0000259" key="5">
    <source>
        <dbReference type="PROSITE" id="PS51178"/>
    </source>
</evidence>
<dbReference type="InterPro" id="IPR005311">
    <property type="entry name" value="PBP_dimer"/>
</dbReference>
<dbReference type="Gene3D" id="3.30.70.2110">
    <property type="match status" value="1"/>
</dbReference>
<dbReference type="PANTHER" id="PTHR30627:SF26">
    <property type="entry name" value="PENICILLIN-BINDING PROTEIN 2B"/>
    <property type="match status" value="1"/>
</dbReference>
<dbReference type="PANTHER" id="PTHR30627">
    <property type="entry name" value="PEPTIDOGLYCAN D,D-TRANSPEPTIDASE"/>
    <property type="match status" value="1"/>
</dbReference>
<comment type="similarity">
    <text evidence="2">Belongs to the transpeptidase family.</text>
</comment>
<dbReference type="Pfam" id="PF03793">
    <property type="entry name" value="PASTA"/>
    <property type="match status" value="1"/>
</dbReference>
<dbReference type="Proteomes" id="UP000831947">
    <property type="component" value="Chromosome"/>
</dbReference>
<evidence type="ECO:0000256" key="4">
    <source>
        <dbReference type="SAM" id="Phobius"/>
    </source>
</evidence>
<feature type="domain" description="PASTA" evidence="5">
    <location>
        <begin position="606"/>
        <end position="666"/>
    </location>
</feature>
<dbReference type="InterPro" id="IPR050515">
    <property type="entry name" value="Beta-lactam/transpept"/>
</dbReference>
<dbReference type="PROSITE" id="PS51178">
    <property type="entry name" value="PASTA"/>
    <property type="match status" value="1"/>
</dbReference>
<proteinExistence type="inferred from homology"/>
<evidence type="ECO:0000313" key="7">
    <source>
        <dbReference type="Proteomes" id="UP000831947"/>
    </source>
</evidence>
<evidence type="ECO:0000256" key="3">
    <source>
        <dbReference type="ARBA" id="ARBA00023136"/>
    </source>
</evidence>
<keyword evidence="4" id="KW-1133">Transmembrane helix</keyword>
<evidence type="ECO:0000256" key="1">
    <source>
        <dbReference type="ARBA" id="ARBA00004162"/>
    </source>
</evidence>
<dbReference type="InterPro" id="IPR005543">
    <property type="entry name" value="PASTA_dom"/>
</dbReference>
<dbReference type="SUPFAM" id="SSF54184">
    <property type="entry name" value="Penicillin-binding protein 2x (pbp-2x), c-terminal domain"/>
    <property type="match status" value="2"/>
</dbReference>
<dbReference type="SUPFAM" id="SSF56519">
    <property type="entry name" value="Penicillin binding protein dimerisation domain"/>
    <property type="match status" value="1"/>
</dbReference>
<organism evidence="6 7">
    <name type="scientific">Bombilactobacillus thymidiniphilus</name>
    <dbReference type="NCBI Taxonomy" id="2923363"/>
    <lineage>
        <taxon>Bacteria</taxon>
        <taxon>Bacillati</taxon>
        <taxon>Bacillota</taxon>
        <taxon>Bacilli</taxon>
        <taxon>Lactobacillales</taxon>
        <taxon>Lactobacillaceae</taxon>
        <taxon>Bombilactobacillus</taxon>
    </lineage>
</organism>
<dbReference type="SMART" id="SM00740">
    <property type="entry name" value="PASTA"/>
    <property type="match status" value="2"/>
</dbReference>
<dbReference type="InterPro" id="IPR036138">
    <property type="entry name" value="PBP_dimer_sf"/>
</dbReference>
<sequence length="723" mass="80257">MNRSNNDQKKQLQEINKARRDRRIIGRFFLIVIAFFFVLCIGRFTYIAVSGHVGSVNLSQRTKDKYRDQQVLPAQRGSILAEDGSKIAYSDESYQIYAVVNKKYHGLNNKPLYVVNKKKTAHILSQYIPLDEDKIYDILNTHDKKAFQVEFGNAGNNISLSVKEAIDKHKLQGIYFNNLPQRAYPNGIFASNTIGLIQGHAKDTSTHFKGIMGIESNYNDLLHGTNGLDTRYIDPNGYTLPQTHDKVKEPKQGDNIYTTINVNYQHYLEQLMSNVDRKYRPESMQAIITDPKTGDILAITQRPTFNPDTKEGLSDAWSNFNIQDQYEPGSVFKILTLAAAIESKHYNGNQYYHSGSIKVGGRTIKDWNTSGWGDIPLSQAFPRSSNVGMVYLEQQMGANTWLNYLKKFHIGQKTGVALPDEVTGNINFQHASDQAITAFGQSVDVTAMQMVQAVGAIGNKGTMMKPRLISRIENPNNHQVKKIAPQKVGKPVSSTTSKEVLDAMRDVVQQDYGTGSAYKIADQDIAVKTGTAQIAGNNGSYLAGSNDYLYSVAGLAPASNPKYLVYITMKKPQINTEAPEKMLSEVFNPMMQRLLGTGKIENITSANTDVEMSDVTNQSLSTVQQKLDQQKLTYGIVGTGSTVVQQLPLKGTKLLSGQRVILLTNGAMTMPDVTGWSKNDILKLSEITGKKVIFKGKGYAKSQSVSPNAVLNNVKQIVIHLKQ</sequence>
<evidence type="ECO:0000313" key="6">
    <source>
        <dbReference type="EMBL" id="UQS83795.1"/>
    </source>
</evidence>
<keyword evidence="4" id="KW-0812">Transmembrane</keyword>
<keyword evidence="7" id="KW-1185">Reference proteome</keyword>
<dbReference type="RefSeq" id="WP_249512980.1">
    <property type="nucleotide sequence ID" value="NZ_CP093365.1"/>
</dbReference>
<accession>A0ABY4PDI6</accession>
<dbReference type="Gene3D" id="3.90.1310.10">
    <property type="entry name" value="Penicillin-binding protein 2a (Domain 2)"/>
    <property type="match status" value="1"/>
</dbReference>
<gene>
    <name evidence="6" type="ORF">MOO47_00905</name>
</gene>
<dbReference type="CDD" id="cd06575">
    <property type="entry name" value="PASTA_Pbp2x-like_2"/>
    <property type="match status" value="1"/>
</dbReference>
<evidence type="ECO:0000256" key="2">
    <source>
        <dbReference type="ARBA" id="ARBA00007171"/>
    </source>
</evidence>
<dbReference type="Pfam" id="PF03717">
    <property type="entry name" value="PBP_dimer"/>
    <property type="match status" value="1"/>
</dbReference>
<feature type="transmembrane region" description="Helical" evidence="4">
    <location>
        <begin position="28"/>
        <end position="49"/>
    </location>
</feature>
<dbReference type="InterPro" id="IPR012338">
    <property type="entry name" value="Beta-lactam/transpept-like"/>
</dbReference>